<dbReference type="PANTHER" id="PTHR42928">
    <property type="entry name" value="TRICARBOXYLATE-BINDING PROTEIN"/>
    <property type="match status" value="1"/>
</dbReference>
<keyword evidence="2" id="KW-0732">Signal</keyword>
<dbReference type="Gene3D" id="3.40.190.150">
    <property type="entry name" value="Bordetella uptake gene, domain 1"/>
    <property type="match status" value="1"/>
</dbReference>
<accession>A0ABT5MFK0</accession>
<organism evidence="3 4">
    <name type="scientific">Curvibacter microcysteis</name>
    <dbReference type="NCBI Taxonomy" id="3026419"/>
    <lineage>
        <taxon>Bacteria</taxon>
        <taxon>Pseudomonadati</taxon>
        <taxon>Pseudomonadota</taxon>
        <taxon>Betaproteobacteria</taxon>
        <taxon>Burkholderiales</taxon>
        <taxon>Comamonadaceae</taxon>
        <taxon>Curvibacter</taxon>
    </lineage>
</organism>
<dbReference type="CDD" id="cd07012">
    <property type="entry name" value="PBP2_Bug_TTT"/>
    <property type="match status" value="1"/>
</dbReference>
<dbReference type="Proteomes" id="UP001528672">
    <property type="component" value="Unassembled WGS sequence"/>
</dbReference>
<comment type="similarity">
    <text evidence="1">Belongs to the UPF0065 (bug) family.</text>
</comment>
<dbReference type="InterPro" id="IPR005064">
    <property type="entry name" value="BUG"/>
</dbReference>
<keyword evidence="4" id="KW-1185">Reference proteome</keyword>
<dbReference type="EMBL" id="JAQSIO010000004">
    <property type="protein sequence ID" value="MDD0815352.1"/>
    <property type="molecule type" value="Genomic_DNA"/>
</dbReference>
<dbReference type="Gene3D" id="3.40.190.10">
    <property type="entry name" value="Periplasmic binding protein-like II"/>
    <property type="match status" value="1"/>
</dbReference>
<dbReference type="Pfam" id="PF03401">
    <property type="entry name" value="TctC"/>
    <property type="match status" value="1"/>
</dbReference>
<evidence type="ECO:0000313" key="4">
    <source>
        <dbReference type="Proteomes" id="UP001528672"/>
    </source>
</evidence>
<protein>
    <submittedName>
        <fullName evidence="3">Tripartite tricarboxylate transporter substrate binding protein</fullName>
    </submittedName>
</protein>
<proteinExistence type="inferred from homology"/>
<feature type="signal peptide" evidence="2">
    <location>
        <begin position="1"/>
        <end position="29"/>
    </location>
</feature>
<dbReference type="PROSITE" id="PS51318">
    <property type="entry name" value="TAT"/>
    <property type="match status" value="1"/>
</dbReference>
<dbReference type="RefSeq" id="WP_273927048.1">
    <property type="nucleotide sequence ID" value="NZ_JAQSIN010000001.1"/>
</dbReference>
<gene>
    <name evidence="3" type="ORF">PSQ39_12000</name>
</gene>
<dbReference type="SUPFAM" id="SSF53850">
    <property type="entry name" value="Periplasmic binding protein-like II"/>
    <property type="match status" value="1"/>
</dbReference>
<comment type="caution">
    <text evidence="3">The sequence shown here is derived from an EMBL/GenBank/DDBJ whole genome shotgun (WGS) entry which is preliminary data.</text>
</comment>
<evidence type="ECO:0000313" key="3">
    <source>
        <dbReference type="EMBL" id="MDD0815352.1"/>
    </source>
</evidence>
<dbReference type="InterPro" id="IPR042100">
    <property type="entry name" value="Bug_dom1"/>
</dbReference>
<sequence>MTQAQFKRRSVLGSLGATMLSTLAPPAFAQGSAFPNRPIKIIVPWAAGGGGDVIVRLMGTSLQKRLGQAIVVDNRPGAVGTIGSVVAARSPADGYTLVYGGMESHTIAPQAMKKAPYDPRKEFVAIAPLGFFPAALVVSAAHPAKNLNQFLQMAKEAKTPMSFGSWSTATSGHLMMEALKEAKGVDLLHVPYNGTAPLLQAQLSQQVDCSINVLSTVEPHLRNGALRLLAISMPQRLPEFADVPTLKEIGLNVERGPWVGIFGPAGMPADVLARVHEAVDATLKEPAIVEQTKKMFFVVEHMDQRAYQNFYLSEIDRWGQYIKTAKITIE</sequence>
<feature type="chain" id="PRO_5045997368" evidence="2">
    <location>
        <begin position="30"/>
        <end position="330"/>
    </location>
</feature>
<dbReference type="InterPro" id="IPR006311">
    <property type="entry name" value="TAT_signal"/>
</dbReference>
<name>A0ABT5MFK0_9BURK</name>
<evidence type="ECO:0000256" key="1">
    <source>
        <dbReference type="ARBA" id="ARBA00006987"/>
    </source>
</evidence>
<evidence type="ECO:0000256" key="2">
    <source>
        <dbReference type="SAM" id="SignalP"/>
    </source>
</evidence>
<dbReference type="PANTHER" id="PTHR42928:SF5">
    <property type="entry name" value="BLR1237 PROTEIN"/>
    <property type="match status" value="1"/>
</dbReference>
<reference evidence="3 4" key="1">
    <citation type="submission" date="2023-02" db="EMBL/GenBank/DDBJ databases">
        <title>Bacterial whole genome sequence for Curvibacter sp. HBC28.</title>
        <authorList>
            <person name="Le V."/>
            <person name="Ko S.-R."/>
            <person name="Ahn C.-Y."/>
            <person name="Oh H.-M."/>
        </authorList>
    </citation>
    <scope>NUCLEOTIDE SEQUENCE [LARGE SCALE GENOMIC DNA]</scope>
    <source>
        <strain evidence="3 4">HBC28</strain>
    </source>
</reference>
<dbReference type="PIRSF" id="PIRSF017082">
    <property type="entry name" value="YflP"/>
    <property type="match status" value="1"/>
</dbReference>